<comment type="similarity">
    <text evidence="1 4">Belongs to the short-chain dehydrogenases/reductases (SDR) family.</text>
</comment>
<dbReference type="Proteomes" id="UP000319731">
    <property type="component" value="Unassembled WGS sequence"/>
</dbReference>
<dbReference type="EC" id="1.1.1.100" evidence="2"/>
<keyword evidence="5" id="KW-1133">Transmembrane helix</keyword>
<protein>
    <recommendedName>
        <fullName evidence="2">3-oxoacyl-[acyl-carrier-protein] reductase</fullName>
        <ecNumber evidence="2">1.1.1.100</ecNumber>
    </recommendedName>
</protein>
<dbReference type="SUPFAM" id="SSF51735">
    <property type="entry name" value="NAD(P)-binding Rossmann-fold domains"/>
    <property type="match status" value="1"/>
</dbReference>
<dbReference type="Pfam" id="PF00106">
    <property type="entry name" value="adh_short"/>
    <property type="match status" value="1"/>
</dbReference>
<dbReference type="Pfam" id="PF05620">
    <property type="entry name" value="TMEM208_SND2"/>
    <property type="match status" value="1"/>
</dbReference>
<dbReference type="InterPro" id="IPR057326">
    <property type="entry name" value="KR_dom"/>
</dbReference>
<gene>
    <name evidence="7" type="ORF">SmJEL517_g04145</name>
</gene>
<feature type="domain" description="Ketoreductase" evidence="6">
    <location>
        <begin position="17"/>
        <end position="204"/>
    </location>
</feature>
<comment type="catalytic activity">
    <reaction evidence="3">
        <text>a (3R)-hydroxyacyl-[ACP] + NADP(+) = a 3-oxoacyl-[ACP] + NADPH + H(+)</text>
        <dbReference type="Rhea" id="RHEA:17397"/>
        <dbReference type="Rhea" id="RHEA-COMP:9916"/>
        <dbReference type="Rhea" id="RHEA-COMP:9945"/>
        <dbReference type="ChEBI" id="CHEBI:15378"/>
        <dbReference type="ChEBI" id="CHEBI:57783"/>
        <dbReference type="ChEBI" id="CHEBI:58349"/>
        <dbReference type="ChEBI" id="CHEBI:78776"/>
        <dbReference type="ChEBI" id="CHEBI:78827"/>
        <dbReference type="EC" id="1.1.1.100"/>
    </reaction>
</comment>
<proteinExistence type="inferred from homology"/>
<dbReference type="Gene3D" id="3.40.50.720">
    <property type="entry name" value="NAD(P)-binding Rossmann-like Domain"/>
    <property type="match status" value="1"/>
</dbReference>
<dbReference type="AlphaFoldDB" id="A0A507BVB3"/>
<feature type="transmembrane region" description="Helical" evidence="5">
    <location>
        <begin position="304"/>
        <end position="321"/>
    </location>
</feature>
<evidence type="ECO:0000256" key="1">
    <source>
        <dbReference type="ARBA" id="ARBA00006484"/>
    </source>
</evidence>
<feature type="transmembrane region" description="Helical" evidence="5">
    <location>
        <begin position="241"/>
        <end position="260"/>
    </location>
</feature>
<evidence type="ECO:0000256" key="5">
    <source>
        <dbReference type="SAM" id="Phobius"/>
    </source>
</evidence>
<dbReference type="InterPro" id="IPR036291">
    <property type="entry name" value="NAD(P)-bd_dom_sf"/>
</dbReference>
<dbReference type="OrthoDB" id="15140at2759"/>
<keyword evidence="5" id="KW-0472">Membrane</keyword>
<dbReference type="InterPro" id="IPR002347">
    <property type="entry name" value="SDR_fam"/>
</dbReference>
<dbReference type="GeneID" id="42005370"/>
<dbReference type="PRINTS" id="PR00080">
    <property type="entry name" value="SDRFAMILY"/>
</dbReference>
<dbReference type="PANTHER" id="PTHR42879:SF2">
    <property type="entry name" value="3-OXOACYL-[ACYL-CARRIER-PROTEIN] REDUCTASE FABG"/>
    <property type="match status" value="1"/>
</dbReference>
<evidence type="ECO:0000313" key="7">
    <source>
        <dbReference type="EMBL" id="TPX32837.1"/>
    </source>
</evidence>
<keyword evidence="8" id="KW-1185">Reference proteome</keyword>
<feature type="transmembrane region" description="Helical" evidence="5">
    <location>
        <begin position="267"/>
        <end position="284"/>
    </location>
</feature>
<keyword evidence="5" id="KW-0812">Transmembrane</keyword>
<dbReference type="RefSeq" id="XP_031023974.1">
    <property type="nucleotide sequence ID" value="XM_031170073.1"/>
</dbReference>
<name>A0A507BVB3_9FUNG</name>
<dbReference type="EMBL" id="QEAO01000026">
    <property type="protein sequence ID" value="TPX32837.1"/>
    <property type="molecule type" value="Genomic_DNA"/>
</dbReference>
<evidence type="ECO:0000259" key="6">
    <source>
        <dbReference type="SMART" id="SM00822"/>
    </source>
</evidence>
<reference evidence="7 8" key="1">
    <citation type="journal article" date="2019" name="Sci. Rep.">
        <title>Comparative genomics of chytrid fungi reveal insights into the obligate biotrophic and pathogenic lifestyle of Synchytrium endobioticum.</title>
        <authorList>
            <person name="van de Vossenberg B.T.L.H."/>
            <person name="Warris S."/>
            <person name="Nguyen H.D.T."/>
            <person name="van Gent-Pelzer M.P.E."/>
            <person name="Joly D.L."/>
            <person name="van de Geest H.C."/>
            <person name="Bonants P.J.M."/>
            <person name="Smith D.S."/>
            <person name="Levesque C.A."/>
            <person name="van der Lee T.A.J."/>
        </authorList>
    </citation>
    <scope>NUCLEOTIDE SEQUENCE [LARGE SCALE GENOMIC DNA]</scope>
    <source>
        <strain evidence="7 8">JEL517</strain>
    </source>
</reference>
<dbReference type="SMART" id="SM00822">
    <property type="entry name" value="PKS_KR"/>
    <property type="match status" value="1"/>
</dbReference>
<dbReference type="InterPro" id="IPR050259">
    <property type="entry name" value="SDR"/>
</dbReference>
<dbReference type="PANTHER" id="PTHR42879">
    <property type="entry name" value="3-OXOACYL-(ACYL-CARRIER-PROTEIN) REDUCTASE"/>
    <property type="match status" value="1"/>
</dbReference>
<dbReference type="STRING" id="1806994.A0A507BVB3"/>
<evidence type="ECO:0000256" key="3">
    <source>
        <dbReference type="ARBA" id="ARBA00048508"/>
    </source>
</evidence>
<dbReference type="CDD" id="cd05233">
    <property type="entry name" value="SDR_c"/>
    <property type="match status" value="1"/>
</dbReference>
<sequence length="374" mass="40593">MNKIINPLSTINALNAKVALVTGSSRGIGAAIAVHLAIAGCNVAIHYNSNRETALQVKDLCLKYAPNAKIIVLDGDIEKPDENVSLVARTEAQLGPIDILVLNAGIGFRESLLDIKLETFTKVMNVNLTSQFTILQKVIPGMISRKFGRIVLVSSVAAFTGGVVGPHYASSKAAQIGLMHSVAANHAKFGITCNIIAPALIDGGMSFGDPNSNEVNNLKARIPANASSKKIASQNATTLQYHLYAILLTALAYILIRFLIRYSSFRFSHILGFVILEAVIVGLYTQLVSLSNDSGVDLSDTNSLVAYYFDVIYVCMFVLVGSACLSDWVWYLLWVIPLFAIWKLWDKVIKPFVISPSAKEPVKTKGKGVRKPQR</sequence>
<dbReference type="GO" id="GO:0004316">
    <property type="term" value="F:3-oxoacyl-[acyl-carrier-protein] reductase (NADPH) activity"/>
    <property type="evidence" value="ECO:0007669"/>
    <property type="project" value="UniProtKB-EC"/>
</dbReference>
<evidence type="ECO:0000313" key="8">
    <source>
        <dbReference type="Proteomes" id="UP000319731"/>
    </source>
</evidence>
<dbReference type="PRINTS" id="PR00081">
    <property type="entry name" value="GDHRDH"/>
</dbReference>
<evidence type="ECO:0000256" key="4">
    <source>
        <dbReference type="RuleBase" id="RU000363"/>
    </source>
</evidence>
<comment type="caution">
    <text evidence="7">The sequence shown here is derived from an EMBL/GenBank/DDBJ whole genome shotgun (WGS) entry which is preliminary data.</text>
</comment>
<feature type="transmembrane region" description="Helical" evidence="5">
    <location>
        <begin position="328"/>
        <end position="345"/>
    </location>
</feature>
<dbReference type="InterPro" id="IPR008506">
    <property type="entry name" value="SND2/TMEM208"/>
</dbReference>
<accession>A0A507BVB3</accession>
<evidence type="ECO:0000256" key="2">
    <source>
        <dbReference type="ARBA" id="ARBA00012948"/>
    </source>
</evidence>
<organism evidence="7 8">
    <name type="scientific">Synchytrium microbalum</name>
    <dbReference type="NCBI Taxonomy" id="1806994"/>
    <lineage>
        <taxon>Eukaryota</taxon>
        <taxon>Fungi</taxon>
        <taxon>Fungi incertae sedis</taxon>
        <taxon>Chytridiomycota</taxon>
        <taxon>Chytridiomycota incertae sedis</taxon>
        <taxon>Chytridiomycetes</taxon>
        <taxon>Synchytriales</taxon>
        <taxon>Synchytriaceae</taxon>
        <taxon>Synchytrium</taxon>
    </lineage>
</organism>